<feature type="region of interest" description="Disordered" evidence="2">
    <location>
        <begin position="226"/>
        <end position="269"/>
    </location>
</feature>
<reference evidence="3" key="1">
    <citation type="journal article" date="2019" name="Sci. Rep.">
        <title>Draft genome of Tanacetum cinerariifolium, the natural source of mosquito coil.</title>
        <authorList>
            <person name="Yamashiro T."/>
            <person name="Shiraishi A."/>
            <person name="Satake H."/>
            <person name="Nakayama K."/>
        </authorList>
    </citation>
    <scope>NUCLEOTIDE SEQUENCE</scope>
</reference>
<dbReference type="EMBL" id="BKCJ010008879">
    <property type="protein sequence ID" value="GEU84374.1"/>
    <property type="molecule type" value="Genomic_DNA"/>
</dbReference>
<organism evidence="3">
    <name type="scientific">Tanacetum cinerariifolium</name>
    <name type="common">Dalmatian daisy</name>
    <name type="synonym">Chrysanthemum cinerariifolium</name>
    <dbReference type="NCBI Taxonomy" id="118510"/>
    <lineage>
        <taxon>Eukaryota</taxon>
        <taxon>Viridiplantae</taxon>
        <taxon>Streptophyta</taxon>
        <taxon>Embryophyta</taxon>
        <taxon>Tracheophyta</taxon>
        <taxon>Spermatophyta</taxon>
        <taxon>Magnoliopsida</taxon>
        <taxon>eudicotyledons</taxon>
        <taxon>Gunneridae</taxon>
        <taxon>Pentapetalae</taxon>
        <taxon>asterids</taxon>
        <taxon>campanulids</taxon>
        <taxon>Asterales</taxon>
        <taxon>Asteraceae</taxon>
        <taxon>Asteroideae</taxon>
        <taxon>Anthemideae</taxon>
        <taxon>Anthemidinae</taxon>
        <taxon>Tanacetum</taxon>
    </lineage>
</organism>
<proteinExistence type="predicted"/>
<feature type="coiled-coil region" evidence="1">
    <location>
        <begin position="89"/>
        <end position="130"/>
    </location>
</feature>
<accession>A0A6L2NIR8</accession>
<feature type="compositionally biased region" description="Basic and acidic residues" evidence="2">
    <location>
        <begin position="233"/>
        <end position="255"/>
    </location>
</feature>
<protein>
    <submittedName>
        <fullName evidence="3">Uncharacterized protein</fullName>
    </submittedName>
</protein>
<comment type="caution">
    <text evidence="3">The sequence shown here is derived from an EMBL/GenBank/DDBJ whole genome shotgun (WGS) entry which is preliminary data.</text>
</comment>
<evidence type="ECO:0000256" key="1">
    <source>
        <dbReference type="SAM" id="Coils"/>
    </source>
</evidence>
<dbReference type="AlphaFoldDB" id="A0A6L2NIR8"/>
<sequence length="799" mass="90305">MAYSSSSSSNSDTEVSTCSKACLKSYETLKEHYDNLTKDFNKSQFNLGAYKAGLASVEARLKVYKKNEDIFKDDIKILKLDVMLRDKAITELRQNFEKAKKERDDLKLTLEKFEALSKNLSRLLDSQQSDKSKTGLGYDSQGVDSQVLENQVNDKYNIGEGYHAVPPPYTGNCMPLKPDLVFADEHVVSESVTSLPDITKSKAKTSETKLKNVSAPIIKDWVSDNKDEDEIETESKQIKPSFAKEKSVKSTEHVKSPKKSGNPQFELQEKGVIDSGCSRNMTRNMSYLSKYEEIDGGYVAFGGDPKGGKITVNNDSPPPMRNFDGIEQTYPPTTAEKKLARKNELKASGTLLIALPNEHQLKFNSYKNAKSLIKAIENSLSDAVIYSFFVNQSNSLQLDNEDLQQIDANDLEEIDLKWQMAMLTMRARRFLKKIGRKVGANGSETIGFDIRKVECYNYHKRGHFSREFRASRENKNREPVRRNVTVETTDANALIDQDRFRFDWSDQAEDGPTTFALMAYTSLGSSSSSSSDSEGDYEMWKLKIEQYFQVKDYALCQSKNANTLFEAIQARFYGENNSQEDLNMKFLRSLPTEWNNHVVFWRNKADLDTMSIDDLYNNVKIIKQQVKRTVTSRSSLGSQNIAFLSSFGGTNKVNTANIQVSTISTPVSTVSSHDNTSNLSDATVYTFLANLPNRSQLVHEDQEQIHEDDPEEMDLKEYRSPRNQKIIPRNQDSSRKTVNVEDTYSKAMVAIDGAGFDWSYMADDEVPTNMAHMAFSDSEGDLQDALKDKRIFDSDAQGI</sequence>
<gene>
    <name evidence="3" type="ORF">Tci_056352</name>
</gene>
<keyword evidence="1" id="KW-0175">Coiled coil</keyword>
<evidence type="ECO:0000256" key="2">
    <source>
        <dbReference type="SAM" id="MobiDB-lite"/>
    </source>
</evidence>
<evidence type="ECO:0000313" key="3">
    <source>
        <dbReference type="EMBL" id="GEU84374.1"/>
    </source>
</evidence>
<name>A0A6L2NIR8_TANCI</name>